<feature type="chain" id="PRO_5002566588" description="Regulatory P domain-containing protein" evidence="1">
    <location>
        <begin position="20"/>
        <end position="705"/>
    </location>
</feature>
<dbReference type="InterPro" id="IPR027589">
    <property type="entry name" value="Choice_anch_B"/>
</dbReference>
<dbReference type="GO" id="GO:0005576">
    <property type="term" value="C:extracellular region"/>
    <property type="evidence" value="ECO:0007669"/>
    <property type="project" value="TreeGrafter"/>
</dbReference>
<dbReference type="EMBL" id="CVQI01012224">
    <property type="protein sequence ID" value="CRK21701.1"/>
    <property type="molecule type" value="Genomic_DNA"/>
</dbReference>
<feature type="signal peptide" evidence="1">
    <location>
        <begin position="1"/>
        <end position="19"/>
    </location>
</feature>
<protein>
    <recommendedName>
        <fullName evidence="4">Regulatory P domain-containing protein</fullName>
    </recommendedName>
</protein>
<dbReference type="PANTHER" id="PTHR38787:SF3">
    <property type="entry name" value="REGULATORY P DOMAIN-CONTAINING PROTEIN"/>
    <property type="match status" value="1"/>
</dbReference>
<dbReference type="Proteomes" id="UP000045706">
    <property type="component" value="Unassembled WGS sequence"/>
</dbReference>
<evidence type="ECO:0008006" key="4">
    <source>
        <dbReference type="Google" id="ProtNLM"/>
    </source>
</evidence>
<organism evidence="2 3">
    <name type="scientific">Verticillium longisporum</name>
    <name type="common">Verticillium dahliae var. longisporum</name>
    <dbReference type="NCBI Taxonomy" id="100787"/>
    <lineage>
        <taxon>Eukaryota</taxon>
        <taxon>Fungi</taxon>
        <taxon>Dikarya</taxon>
        <taxon>Ascomycota</taxon>
        <taxon>Pezizomycotina</taxon>
        <taxon>Sordariomycetes</taxon>
        <taxon>Hypocreomycetidae</taxon>
        <taxon>Glomerellales</taxon>
        <taxon>Plectosphaerellaceae</taxon>
        <taxon>Verticillium</taxon>
    </lineage>
</organism>
<accession>A0A0G4LI31</accession>
<dbReference type="AlphaFoldDB" id="A0A0G4LI31"/>
<evidence type="ECO:0000313" key="3">
    <source>
        <dbReference type="Proteomes" id="UP000045706"/>
    </source>
</evidence>
<keyword evidence="1" id="KW-0732">Signal</keyword>
<gene>
    <name evidence="2" type="ORF">BN1723_002816</name>
</gene>
<evidence type="ECO:0000313" key="2">
    <source>
        <dbReference type="EMBL" id="CRK21701.1"/>
    </source>
</evidence>
<reference evidence="3" key="1">
    <citation type="submission" date="2015-05" db="EMBL/GenBank/DDBJ databases">
        <authorList>
            <person name="Fogelqvist Johan"/>
        </authorList>
    </citation>
    <scope>NUCLEOTIDE SEQUENCE [LARGE SCALE GENOMIC DNA]</scope>
</reference>
<dbReference type="NCBIfam" id="TIGR04312">
    <property type="entry name" value="choice_anch_B"/>
    <property type="match status" value="3"/>
</dbReference>
<evidence type="ECO:0000256" key="1">
    <source>
        <dbReference type="SAM" id="SignalP"/>
    </source>
</evidence>
<proteinExistence type="predicted"/>
<name>A0A0G4LI31_VERLO</name>
<dbReference type="PANTHER" id="PTHR38787">
    <property type="entry name" value="REGULATORY P DOMAIN-CONTAINING PROTEIN"/>
    <property type="match status" value="1"/>
</dbReference>
<sequence>MKATFLKALALTAVGSTAAKELQPNALISEIYDSGAIHKDLMARKHASWDRQIASGEMNSTIYQSRLAADGPVPCVNGVAAVVPGDRLNTFKCNKVDFYDFKSHAALGSKTGQGSSSWGWTAPNGREFVVVAQADGASFSEITSAGKLVYLGRLPPYSTNSIWRELRGYKNFIVIGSEASRHGVQIFDLSKLLTVNPASPVTFSNSRDLTGYWNGLPAGSTHNIVINEEKQYAVAVGAQPRTSTCRSGLIFIDLKDPAKPTTLGCAAGDGYVHDAHEASRHGVQIFDLSKLLTVNPASPVTFSNSRDLTGYWNGLPAGSTHNIVINEEKQYAVAVGAQPRTSTCRSGLIFIDLKNPAKPTTLGCAAGDGYVHDAQCLVYRGPDTKYQGRDICYGYNEDTLTIYDVTDKTTTKIISRTSYEGASCKSPSRPHAYLFPIANSSTDTHQGWPRTSTCRSGLIFIDLKDPAKPTTLGCAAGDGYVHDAQCLVYRGPDTKYQGRDICYGYNEDTLTIYDVTDKTTTKIISRTSYEGASCKSPPRPHVHLFPIANSSTDTHQGWVTNTQWQEYLVLDDEYDEYDKTGAAASGYPITYFWDIRSLEKPKQTGYFKSPAYGIDHNQFVIDGFAYQSNYGAGLRILDVSSLPQDTTGKLVKEVGFFDVYPEDDRNANGGSIDFIGTWSHYPFFKSGFILVNTIERGAFVVKRQK</sequence>